<evidence type="ECO:0000313" key="3">
    <source>
        <dbReference type="EMBL" id="EGC38521.1"/>
    </source>
</evidence>
<dbReference type="InterPro" id="IPR014729">
    <property type="entry name" value="Rossmann-like_a/b/a_fold"/>
</dbReference>
<dbReference type="InterPro" id="IPR029063">
    <property type="entry name" value="SAM-dependent_MTases_sf"/>
</dbReference>
<gene>
    <name evidence="3" type="ORF">DICPUDRAFT_148822</name>
</gene>
<dbReference type="FunFam" id="3.40.50.150:FF:001152">
    <property type="match status" value="1"/>
</dbReference>
<dbReference type="InterPro" id="IPR003848">
    <property type="entry name" value="DUF218"/>
</dbReference>
<proteinExistence type="predicted"/>
<dbReference type="EMBL" id="GL870975">
    <property type="protein sequence ID" value="EGC38521.1"/>
    <property type="molecule type" value="Genomic_DNA"/>
</dbReference>
<keyword evidence="1" id="KW-0812">Transmembrane</keyword>
<dbReference type="Gene3D" id="3.40.50.150">
    <property type="entry name" value="Vaccinia Virus protein VP39"/>
    <property type="match status" value="1"/>
</dbReference>
<dbReference type="PANTHER" id="PTHR30336">
    <property type="entry name" value="INNER MEMBRANE PROTEIN, PROBABLE PERMEASE"/>
    <property type="match status" value="1"/>
</dbReference>
<dbReference type="VEuPathDB" id="AmoebaDB:DICPUDRAFT_148822"/>
<keyword evidence="1" id="KW-1133">Transmembrane helix</keyword>
<dbReference type="Pfam" id="PF02698">
    <property type="entry name" value="DUF218"/>
    <property type="match status" value="1"/>
</dbReference>
<accession>F0ZC38</accession>
<protein>
    <recommendedName>
        <fullName evidence="2">DUF218 domain-containing protein</fullName>
    </recommendedName>
</protein>
<evidence type="ECO:0000256" key="1">
    <source>
        <dbReference type="SAM" id="Phobius"/>
    </source>
</evidence>
<dbReference type="InParanoid" id="F0ZC38"/>
<name>F0ZC38_DICPU</name>
<dbReference type="FunCoup" id="F0ZC38">
    <property type="interactions" value="465"/>
</dbReference>
<dbReference type="KEGG" id="dpp:DICPUDRAFT_148822"/>
<dbReference type="eggNOG" id="ENOG502SBYK">
    <property type="taxonomic scope" value="Eukaryota"/>
</dbReference>
<dbReference type="OMA" id="WRMIERE"/>
<dbReference type="AlphaFoldDB" id="F0ZC38"/>
<keyword evidence="1" id="KW-0472">Membrane</keyword>
<dbReference type="GO" id="GO:0005886">
    <property type="term" value="C:plasma membrane"/>
    <property type="evidence" value="ECO:0000318"/>
    <property type="project" value="GO_Central"/>
</dbReference>
<dbReference type="FunFam" id="3.40.50.620:FF:000504">
    <property type="entry name" value="Predicted protein"/>
    <property type="match status" value="1"/>
</dbReference>
<reference evidence="4" key="1">
    <citation type="journal article" date="2011" name="Genome Biol.">
        <title>Comparative genomics of the social amoebae Dictyostelium discoideum and Dictyostelium purpureum.</title>
        <authorList>
            <consortium name="US DOE Joint Genome Institute (JGI-PGF)"/>
            <person name="Sucgang R."/>
            <person name="Kuo A."/>
            <person name="Tian X."/>
            <person name="Salerno W."/>
            <person name="Parikh A."/>
            <person name="Feasley C.L."/>
            <person name="Dalin E."/>
            <person name="Tu H."/>
            <person name="Huang E."/>
            <person name="Barry K."/>
            <person name="Lindquist E."/>
            <person name="Shapiro H."/>
            <person name="Bruce D."/>
            <person name="Schmutz J."/>
            <person name="Salamov A."/>
            <person name="Fey P."/>
            <person name="Gaudet P."/>
            <person name="Anjard C."/>
            <person name="Babu M.M."/>
            <person name="Basu S."/>
            <person name="Bushmanova Y."/>
            <person name="van der Wel H."/>
            <person name="Katoh-Kurasawa M."/>
            <person name="Dinh C."/>
            <person name="Coutinho P.M."/>
            <person name="Saito T."/>
            <person name="Elias M."/>
            <person name="Schaap P."/>
            <person name="Kay R.R."/>
            <person name="Henrissat B."/>
            <person name="Eichinger L."/>
            <person name="Rivero F."/>
            <person name="Putnam N.H."/>
            <person name="West C.M."/>
            <person name="Loomis W.F."/>
            <person name="Chisholm R.L."/>
            <person name="Shaulsky G."/>
            <person name="Strassmann J.E."/>
            <person name="Queller D.C."/>
            <person name="Kuspa A."/>
            <person name="Grigoriev I.V."/>
        </authorList>
    </citation>
    <scope>NUCLEOTIDE SEQUENCE [LARGE SCALE GENOMIC DNA]</scope>
    <source>
        <strain evidence="4">QSDP1</strain>
    </source>
</reference>
<sequence length="549" mass="64093">MFYNQRPTKFQNIIGTLSKNKVRVLVILVLVVYLFSFLSFKSSAINSLNSNEKLKTKTFEKNGSENKINYNQQQQQEENKIQINDENKNNKNIIVTQSEEGKEINKILEEQQEQQIQQRLDSQQPVEYDTAIIVLGYSLHPDGMPTQILKERVVLAAQYYAQLQGEGSNIKLILSGKSKATSFEEDQGFNSEAEAMNEIALHNDVPARDIMIENNSTNTAENAKYTLEFLKQHNIQRLFIVTSDFHVLRSQYIFQTVFPSTYDLIFVGSQTSMKTQTMMKDKEKVLFQSSKRDLDGLGLLGDKNIKGYHPYRNLPRWRMIERELNLDKRELESTSLIADYGSNEGYFSIQMAKKFPQARVYSFEGEAINEYNAATVKHESQMKEQNIENNFLCKTKIHPTMFKMLVEKQQLYEYQLCLSIFHWFDMNTRDDFEETLINHLVSARTTFIELPEAMNYKGNEGQHAHGRINRWYADRTEDQILRDIKEKFEIPNMTWKTLGAILHENKTVRKLIRVDIRLSPEDRSPLDHETLKTEVYNCGKLIKERKNSF</sequence>
<feature type="transmembrane region" description="Helical" evidence="1">
    <location>
        <begin position="21"/>
        <end position="40"/>
    </location>
</feature>
<dbReference type="OrthoDB" id="17725at2759"/>
<dbReference type="Gene3D" id="3.40.50.620">
    <property type="entry name" value="HUPs"/>
    <property type="match status" value="1"/>
</dbReference>
<dbReference type="Proteomes" id="UP000001064">
    <property type="component" value="Unassembled WGS sequence"/>
</dbReference>
<dbReference type="SUPFAM" id="SSF53335">
    <property type="entry name" value="S-adenosyl-L-methionine-dependent methyltransferases"/>
    <property type="match status" value="1"/>
</dbReference>
<dbReference type="InterPro" id="IPR051599">
    <property type="entry name" value="Cell_Envelope_Assoc"/>
</dbReference>
<dbReference type="RefSeq" id="XP_003284986.1">
    <property type="nucleotide sequence ID" value="XM_003284938.1"/>
</dbReference>
<dbReference type="GeneID" id="10507154"/>
<evidence type="ECO:0000313" key="4">
    <source>
        <dbReference type="Proteomes" id="UP000001064"/>
    </source>
</evidence>
<dbReference type="CDD" id="cd06259">
    <property type="entry name" value="YdcF-like"/>
    <property type="match status" value="1"/>
</dbReference>
<feature type="domain" description="DUF218" evidence="2">
    <location>
        <begin position="131"/>
        <end position="258"/>
    </location>
</feature>
<keyword evidence="4" id="KW-1185">Reference proteome</keyword>
<organism evidence="3 4">
    <name type="scientific">Dictyostelium purpureum</name>
    <name type="common">Slime mold</name>
    <dbReference type="NCBI Taxonomy" id="5786"/>
    <lineage>
        <taxon>Eukaryota</taxon>
        <taxon>Amoebozoa</taxon>
        <taxon>Evosea</taxon>
        <taxon>Eumycetozoa</taxon>
        <taxon>Dictyostelia</taxon>
        <taxon>Dictyosteliales</taxon>
        <taxon>Dictyosteliaceae</taxon>
        <taxon>Dictyostelium</taxon>
    </lineage>
</organism>
<evidence type="ECO:0000259" key="2">
    <source>
        <dbReference type="Pfam" id="PF02698"/>
    </source>
</evidence>
<dbReference type="PANTHER" id="PTHR30336:SF20">
    <property type="entry name" value="DUF218 DOMAIN-CONTAINING PROTEIN"/>
    <property type="match status" value="1"/>
</dbReference>